<keyword evidence="5" id="KW-0170">Cobalt</keyword>
<evidence type="ECO:0000313" key="9">
    <source>
        <dbReference type="Proteomes" id="UP001595846"/>
    </source>
</evidence>
<dbReference type="GO" id="GO:0005524">
    <property type="term" value="F:ATP binding"/>
    <property type="evidence" value="ECO:0007669"/>
    <property type="project" value="UniProtKB-KW"/>
</dbReference>
<dbReference type="RefSeq" id="WP_256532658.1">
    <property type="nucleotide sequence ID" value="NZ_CP101824.1"/>
</dbReference>
<dbReference type="FunFam" id="3.20.70.20:FF:000009">
    <property type="entry name" value="Ribonucleoside-diphosphate reductase"/>
    <property type="match status" value="1"/>
</dbReference>
<evidence type="ECO:0000256" key="4">
    <source>
        <dbReference type="ARBA" id="ARBA00023002"/>
    </source>
</evidence>
<dbReference type="GO" id="GO:0004748">
    <property type="term" value="F:ribonucleoside-diphosphate reductase activity, thioredoxin disulfide as acceptor"/>
    <property type="evidence" value="ECO:0007669"/>
    <property type="project" value="UniProtKB-EC"/>
</dbReference>
<evidence type="ECO:0000256" key="1">
    <source>
        <dbReference type="ARBA" id="ARBA00010406"/>
    </source>
</evidence>
<organism evidence="8 9">
    <name type="scientific">Halovivax cerinus</name>
    <dbReference type="NCBI Taxonomy" id="1487865"/>
    <lineage>
        <taxon>Archaea</taxon>
        <taxon>Methanobacteriati</taxon>
        <taxon>Methanobacteriota</taxon>
        <taxon>Stenosarchaea group</taxon>
        <taxon>Halobacteria</taxon>
        <taxon>Halobacteriales</taxon>
        <taxon>Natrialbaceae</taxon>
        <taxon>Halovivax</taxon>
    </lineage>
</organism>
<sequence length="901" mass="100400">MTTQTTTASETIRSILDRARTGHEATLPDDVRDDLVAAIERNLYDGASLEEIYRSTTQALTARLERDPAFGGLAADVFRQQYYWEVIGERLTGFELDEAYRTTFVANVERAVESGLLDDRMTDRFDLRALADYLAIERDEHFSYMAMETLSQRYLLKTASDGDHLELPQAFWMRVAMGLALEEDDPQARAMEFYDVLSNLEFTPSTPTLFHSGTTHPQLSSCYLTTVQDDLEHIFDSYKHQALLSKWSGGLGTDWTNLRASGALIETTGVESTGIVPFLRIGNDVTAAINRSGKRRGAACAYLACWHLDFPAFLDLKRNTGDERRRTPDMNTAAWIPDLFVERVENGEPWTLFSPDETPDLHDLSGAVFDERYREYERQAENGQLRQYERVDAEELWRDLLTRLFETGHPWITFKDPCTLRSPQDHVGTIHSSNLCTEVTLNTSADEHAVCNLGSVNLATHVADGELDREHLATTIETAMRMLDNVVDLCFYPTDQAARANSRHRPVGLGVMGFHDALMELEVPMNAEAAVEKANRWQEFVSYHAIFNSAHLAAERDTYESYEGSKWDRGLLPQDTVDRLEAERGRPIPTDREETLDWSIVREHVAEHGMRNSNVMAVAPTATISTINGTTPSIQPIYSNLYVKSNMSGDFTVVNEHLVSDLKDRDLWDAEMIDRIKYHDGSVQEIDAIPTSLRERYRNAFEIDPRHHLRLTAHRQTWIDQSVSHTVFFPTTDGSLLDDVYRTAWELGLKTTYYLRTLGASQIEKSTLDMDEYGKTQHRSAPGPDGRTVGESNTDDVDDESTDGDVGGGPTDDDPDGELAAGDPDDESTDGDPDGGPTDDDPDGELAAGDPDDESTDGDPDGGPTDGDPDGGPTDGDPDGGPTDGDTDLCTVEDPTCDACQ</sequence>
<reference evidence="8 9" key="1">
    <citation type="journal article" date="2019" name="Int. J. Syst. Evol. Microbiol.">
        <title>The Global Catalogue of Microorganisms (GCM) 10K type strain sequencing project: providing services to taxonomists for standard genome sequencing and annotation.</title>
        <authorList>
            <consortium name="The Broad Institute Genomics Platform"/>
            <consortium name="The Broad Institute Genome Sequencing Center for Infectious Disease"/>
            <person name="Wu L."/>
            <person name="Ma J."/>
        </authorList>
    </citation>
    <scope>NUCLEOTIDE SEQUENCE [LARGE SCALE GENOMIC DNA]</scope>
    <source>
        <strain evidence="8 9">IBRC-M 10256</strain>
    </source>
</reference>
<dbReference type="InterPro" id="IPR000788">
    <property type="entry name" value="RNR_lg_C"/>
</dbReference>
<dbReference type="PROSITE" id="PS00089">
    <property type="entry name" value="RIBORED_LARGE"/>
    <property type="match status" value="1"/>
</dbReference>
<dbReference type="PANTHER" id="PTHR11573">
    <property type="entry name" value="RIBONUCLEOSIDE-DIPHOSPHATE REDUCTASE LARGE CHAIN"/>
    <property type="match status" value="1"/>
</dbReference>
<dbReference type="NCBIfam" id="TIGR02506">
    <property type="entry name" value="NrdE_NrdA"/>
    <property type="match status" value="1"/>
</dbReference>
<evidence type="ECO:0000256" key="3">
    <source>
        <dbReference type="ARBA" id="ARBA00022840"/>
    </source>
</evidence>
<dbReference type="PANTHER" id="PTHR11573:SF6">
    <property type="entry name" value="RIBONUCLEOSIDE-DIPHOSPHATE REDUCTASE LARGE SUBUNIT"/>
    <property type="match status" value="1"/>
</dbReference>
<evidence type="ECO:0000259" key="7">
    <source>
        <dbReference type="PROSITE" id="PS00089"/>
    </source>
</evidence>
<dbReference type="SUPFAM" id="SSF51998">
    <property type="entry name" value="PFL-like glycyl radical enzymes"/>
    <property type="match status" value="1"/>
</dbReference>
<keyword evidence="2 5" id="KW-0547">Nucleotide-binding</keyword>
<evidence type="ECO:0000313" key="8">
    <source>
        <dbReference type="EMBL" id="MFC3958822.1"/>
    </source>
</evidence>
<keyword evidence="5" id="KW-0237">DNA synthesis</keyword>
<feature type="compositionally biased region" description="Acidic residues" evidence="6">
    <location>
        <begin position="793"/>
        <end position="803"/>
    </location>
</feature>
<dbReference type="GO" id="GO:0071897">
    <property type="term" value="P:DNA biosynthetic process"/>
    <property type="evidence" value="ECO:0007669"/>
    <property type="project" value="UniProtKB-KW"/>
</dbReference>
<feature type="domain" description="Ribonucleotide reductase large subunit" evidence="7">
    <location>
        <begin position="598"/>
        <end position="620"/>
    </location>
</feature>
<dbReference type="NCBIfam" id="NF005544">
    <property type="entry name" value="PRK07207.1"/>
    <property type="match status" value="1"/>
</dbReference>
<protein>
    <recommendedName>
        <fullName evidence="5">Vitamin B12-dependent ribonucleotide reductase</fullName>
        <ecNumber evidence="5">1.17.4.1</ecNumber>
    </recommendedName>
</protein>
<comment type="similarity">
    <text evidence="5">Belongs to the ribonucleoside diphosphate reductase class-2 family.</text>
</comment>
<dbReference type="InterPro" id="IPR039718">
    <property type="entry name" value="Rrm1"/>
</dbReference>
<feature type="region of interest" description="Disordered" evidence="6">
    <location>
        <begin position="774"/>
        <end position="901"/>
    </location>
</feature>
<dbReference type="Pfam" id="PF02867">
    <property type="entry name" value="Ribonuc_red_lgC"/>
    <property type="match status" value="1"/>
</dbReference>
<comment type="similarity">
    <text evidence="1">Belongs to the ribonucleoside diphosphate reductase large chain family.</text>
</comment>
<feature type="compositionally biased region" description="Acidic residues" evidence="6">
    <location>
        <begin position="811"/>
        <end position="860"/>
    </location>
</feature>
<name>A0ABD5NP16_9EURY</name>
<comment type="cofactor">
    <cofactor evidence="5">
        <name>adenosylcob(III)alamin</name>
        <dbReference type="ChEBI" id="CHEBI:18408"/>
    </cofactor>
</comment>
<dbReference type="NCBIfam" id="TIGR02504">
    <property type="entry name" value="NrdJ_Z"/>
    <property type="match status" value="1"/>
</dbReference>
<accession>A0ABD5NP16</accession>
<evidence type="ECO:0000256" key="6">
    <source>
        <dbReference type="SAM" id="MobiDB-lite"/>
    </source>
</evidence>
<dbReference type="EMBL" id="JBHSAQ010000007">
    <property type="protein sequence ID" value="MFC3958822.1"/>
    <property type="molecule type" value="Genomic_DNA"/>
</dbReference>
<dbReference type="InterPro" id="IPR013346">
    <property type="entry name" value="NrdE_NrdA_C"/>
</dbReference>
<evidence type="ECO:0000256" key="2">
    <source>
        <dbReference type="ARBA" id="ARBA00022741"/>
    </source>
</evidence>
<dbReference type="CDD" id="cd01679">
    <property type="entry name" value="RNR_I"/>
    <property type="match status" value="1"/>
</dbReference>
<dbReference type="EC" id="1.17.4.1" evidence="5"/>
<keyword evidence="5" id="KW-0846">Cobalamin</keyword>
<gene>
    <name evidence="8" type="ORF">ACFOUR_10650</name>
</gene>
<dbReference type="GeneID" id="73901759"/>
<dbReference type="InterPro" id="IPR008926">
    <property type="entry name" value="RNR_R1-su_N"/>
</dbReference>
<proteinExistence type="inferred from homology"/>
<dbReference type="InterPro" id="IPR013509">
    <property type="entry name" value="RNR_lsu_N"/>
</dbReference>
<dbReference type="AlphaFoldDB" id="A0ABD5NP16"/>
<comment type="function">
    <text evidence="5">Catalyzes the reduction of ribonucleotides to deoxyribonucleotides. May function to provide a pool of deoxyribonucleotide precursors for DNA repair during oxygen limitation and/or for immediate growth after restoration of oxygen.</text>
</comment>
<keyword evidence="3" id="KW-0067">ATP-binding</keyword>
<dbReference type="InterPro" id="IPR013344">
    <property type="entry name" value="RNR_NrdJ/NrdZ"/>
</dbReference>
<dbReference type="Gene3D" id="3.20.70.20">
    <property type="match status" value="1"/>
</dbReference>
<comment type="catalytic activity">
    <reaction evidence="5">
        <text>a 2'-deoxyribonucleoside 5'-diphosphate + [thioredoxin]-disulfide + H2O = a ribonucleoside 5'-diphosphate + [thioredoxin]-dithiol</text>
        <dbReference type="Rhea" id="RHEA:23252"/>
        <dbReference type="Rhea" id="RHEA-COMP:10698"/>
        <dbReference type="Rhea" id="RHEA-COMP:10700"/>
        <dbReference type="ChEBI" id="CHEBI:15377"/>
        <dbReference type="ChEBI" id="CHEBI:29950"/>
        <dbReference type="ChEBI" id="CHEBI:50058"/>
        <dbReference type="ChEBI" id="CHEBI:57930"/>
        <dbReference type="ChEBI" id="CHEBI:73316"/>
        <dbReference type="EC" id="1.17.4.1"/>
    </reaction>
</comment>
<keyword evidence="9" id="KW-1185">Reference proteome</keyword>
<dbReference type="Pfam" id="PF00317">
    <property type="entry name" value="Ribonuc_red_lgN"/>
    <property type="match status" value="1"/>
</dbReference>
<comment type="caution">
    <text evidence="8">The sequence shown here is derived from an EMBL/GenBank/DDBJ whole genome shotgun (WGS) entry which is preliminary data.</text>
</comment>
<dbReference type="SUPFAM" id="SSF48168">
    <property type="entry name" value="R1 subunit of ribonucleotide reductase, N-terminal domain"/>
    <property type="match status" value="1"/>
</dbReference>
<dbReference type="GO" id="GO:0031419">
    <property type="term" value="F:cobalamin binding"/>
    <property type="evidence" value="ECO:0007669"/>
    <property type="project" value="UniProtKB-KW"/>
</dbReference>
<dbReference type="PRINTS" id="PR01183">
    <property type="entry name" value="RIBORDTASEM1"/>
</dbReference>
<dbReference type="Proteomes" id="UP001595846">
    <property type="component" value="Unassembled WGS sequence"/>
</dbReference>
<keyword evidence="4 5" id="KW-0560">Oxidoreductase</keyword>
<evidence type="ECO:0000256" key="5">
    <source>
        <dbReference type="RuleBase" id="RU364064"/>
    </source>
</evidence>